<feature type="transmembrane region" description="Helical" evidence="5">
    <location>
        <begin position="86"/>
        <end position="104"/>
    </location>
</feature>
<sequence length="193" mass="22700">MQRFFNASPKTYLLLSTAVIIAFILILHQMGQVWICKCGYIKLWHGITFSSENSQHISDWYTFSHIIHGFVFYWIYSFLRKKWNLPFGLGLLLAIIAEVAWEVFENTDMVINRYREVTISLDYYGDSVINSFFDTVAMVLGFIAAWRFPVWLTVSLIVTMEVFVGYHIRDNLTLNIIMLIYPMDWILQWQQGG</sequence>
<gene>
    <name evidence="6" type="ORF">A3B18_02595</name>
</gene>
<keyword evidence="2 5" id="KW-0812">Transmembrane</keyword>
<accession>A0A1F5X5B8</accession>
<keyword evidence="3 5" id="KW-1133">Transmembrane helix</keyword>
<evidence type="ECO:0000256" key="4">
    <source>
        <dbReference type="ARBA" id="ARBA00023136"/>
    </source>
</evidence>
<dbReference type="AlphaFoldDB" id="A0A1F5X5B8"/>
<organism evidence="6 7">
    <name type="scientific">Candidatus Giovannonibacteria bacterium RIFCSPLOWO2_01_FULL_46_13</name>
    <dbReference type="NCBI Taxonomy" id="1798352"/>
    <lineage>
        <taxon>Bacteria</taxon>
        <taxon>Candidatus Giovannoniibacteriota</taxon>
    </lineage>
</organism>
<protein>
    <submittedName>
        <fullName evidence="6">Uncharacterized protein</fullName>
    </submittedName>
</protein>
<dbReference type="GO" id="GO:0005886">
    <property type="term" value="C:plasma membrane"/>
    <property type="evidence" value="ECO:0007669"/>
    <property type="project" value="InterPro"/>
</dbReference>
<keyword evidence="1" id="KW-1003">Cell membrane</keyword>
<comment type="caution">
    <text evidence="6">The sequence shown here is derived from an EMBL/GenBank/DDBJ whole genome shotgun (WGS) entry which is preliminary data.</text>
</comment>
<evidence type="ECO:0000256" key="2">
    <source>
        <dbReference type="ARBA" id="ARBA00022692"/>
    </source>
</evidence>
<dbReference type="Pfam" id="PF10755">
    <property type="entry name" value="DUF2585"/>
    <property type="match status" value="1"/>
</dbReference>
<evidence type="ECO:0000256" key="3">
    <source>
        <dbReference type="ARBA" id="ARBA00022989"/>
    </source>
</evidence>
<proteinExistence type="predicted"/>
<keyword evidence="4 5" id="KW-0472">Membrane</keyword>
<dbReference type="InterPro" id="IPR019691">
    <property type="entry name" value="DUF2585"/>
</dbReference>
<evidence type="ECO:0000256" key="1">
    <source>
        <dbReference type="ARBA" id="ARBA00022475"/>
    </source>
</evidence>
<evidence type="ECO:0000313" key="7">
    <source>
        <dbReference type="Proteomes" id="UP000178684"/>
    </source>
</evidence>
<evidence type="ECO:0000313" key="6">
    <source>
        <dbReference type="EMBL" id="OGF83056.1"/>
    </source>
</evidence>
<feature type="transmembrane region" description="Helical" evidence="5">
    <location>
        <begin position="12"/>
        <end position="35"/>
    </location>
</feature>
<feature type="transmembrane region" description="Helical" evidence="5">
    <location>
        <begin position="60"/>
        <end position="79"/>
    </location>
</feature>
<dbReference type="Proteomes" id="UP000178684">
    <property type="component" value="Unassembled WGS sequence"/>
</dbReference>
<dbReference type="EMBL" id="MFIE01000007">
    <property type="protein sequence ID" value="OGF83056.1"/>
    <property type="molecule type" value="Genomic_DNA"/>
</dbReference>
<name>A0A1F5X5B8_9BACT</name>
<reference evidence="6 7" key="1">
    <citation type="journal article" date="2016" name="Nat. Commun.">
        <title>Thousands of microbial genomes shed light on interconnected biogeochemical processes in an aquifer system.</title>
        <authorList>
            <person name="Anantharaman K."/>
            <person name="Brown C.T."/>
            <person name="Hug L.A."/>
            <person name="Sharon I."/>
            <person name="Castelle C.J."/>
            <person name="Probst A.J."/>
            <person name="Thomas B.C."/>
            <person name="Singh A."/>
            <person name="Wilkins M.J."/>
            <person name="Karaoz U."/>
            <person name="Brodie E.L."/>
            <person name="Williams K.H."/>
            <person name="Hubbard S.S."/>
            <person name="Banfield J.F."/>
        </authorList>
    </citation>
    <scope>NUCLEOTIDE SEQUENCE [LARGE SCALE GENOMIC DNA]</scope>
</reference>
<feature type="transmembrane region" description="Helical" evidence="5">
    <location>
        <begin position="148"/>
        <end position="168"/>
    </location>
</feature>
<evidence type="ECO:0000256" key="5">
    <source>
        <dbReference type="SAM" id="Phobius"/>
    </source>
</evidence>
<dbReference type="NCBIfam" id="NF002099">
    <property type="entry name" value="PRK00944.1"/>
    <property type="match status" value="1"/>
</dbReference>